<name>A0AAD5FZ73_9ASCO</name>
<organism evidence="7 8">
    <name type="scientific">Candida theae</name>
    <dbReference type="NCBI Taxonomy" id="1198502"/>
    <lineage>
        <taxon>Eukaryota</taxon>
        <taxon>Fungi</taxon>
        <taxon>Dikarya</taxon>
        <taxon>Ascomycota</taxon>
        <taxon>Saccharomycotina</taxon>
        <taxon>Pichiomycetes</taxon>
        <taxon>Debaryomycetaceae</taxon>
        <taxon>Candida/Lodderomyces clade</taxon>
        <taxon>Candida</taxon>
    </lineage>
</organism>
<proteinExistence type="inferred from homology"/>
<comment type="caution">
    <text evidence="7">The sequence shown here is derived from an EMBL/GenBank/DDBJ whole genome shotgun (WGS) entry which is preliminary data.</text>
</comment>
<evidence type="ECO:0000256" key="4">
    <source>
        <dbReference type="ARBA" id="ARBA00023128"/>
    </source>
</evidence>
<evidence type="ECO:0000256" key="3">
    <source>
        <dbReference type="ARBA" id="ARBA00018341"/>
    </source>
</evidence>
<dbReference type="GO" id="GO:0005739">
    <property type="term" value="C:mitochondrion"/>
    <property type="evidence" value="ECO:0007669"/>
    <property type="project" value="UniProtKB-SubCell"/>
</dbReference>
<evidence type="ECO:0000313" key="8">
    <source>
        <dbReference type="Proteomes" id="UP001204833"/>
    </source>
</evidence>
<keyword evidence="4 6" id="KW-0496">Mitochondrion</keyword>
<evidence type="ECO:0000256" key="5">
    <source>
        <dbReference type="ARBA" id="ARBA00025061"/>
    </source>
</evidence>
<comment type="subcellular location">
    <subcellularLocation>
        <location evidence="1 6">Mitochondrion</location>
    </subcellularLocation>
</comment>
<reference evidence="7 8" key="1">
    <citation type="journal article" date="2022" name="DNA Res.">
        <title>Genome analysis of five recently described species of the CUG-Ser clade uncovers Candida theae as a new hybrid lineage with pathogenic potential in the Candida parapsilosis species complex.</title>
        <authorList>
            <person name="Mixao V."/>
            <person name="Del Olmo V."/>
            <person name="Hegedusova E."/>
            <person name="Saus E."/>
            <person name="Pryszcz L."/>
            <person name="Cillingova A."/>
            <person name="Nosek J."/>
            <person name="Gabaldon T."/>
        </authorList>
    </citation>
    <scope>NUCLEOTIDE SEQUENCE [LARGE SCALE GENOMIC DNA]</scope>
    <source>
        <strain evidence="7 8">CBS 12239</strain>
    </source>
</reference>
<protein>
    <recommendedName>
        <fullName evidence="3 6">Genetic interactor of prohibitin 5, mitochondrial</fullName>
    </recommendedName>
</protein>
<dbReference type="AlphaFoldDB" id="A0AAD5FZ73"/>
<dbReference type="EMBL" id="JAIHNG010000099">
    <property type="protein sequence ID" value="KAI5960036.1"/>
    <property type="molecule type" value="Genomic_DNA"/>
</dbReference>
<comment type="function">
    <text evidence="5 6">Essential for respiratory growth and required for maintenance of mtDNA. Required for cell survival in the absence of prohibitins.</text>
</comment>
<evidence type="ECO:0000313" key="7">
    <source>
        <dbReference type="EMBL" id="KAI5960036.1"/>
    </source>
</evidence>
<comment type="similarity">
    <text evidence="2 6">Belongs to the GEP5 family.</text>
</comment>
<accession>A0AAD5FZ73</accession>
<dbReference type="GeneID" id="76150039"/>
<dbReference type="Proteomes" id="UP001204833">
    <property type="component" value="Unassembled WGS sequence"/>
</dbReference>
<dbReference type="InterPro" id="IPR031455">
    <property type="entry name" value="Gep5"/>
</dbReference>
<evidence type="ECO:0000256" key="6">
    <source>
        <dbReference type="RuleBase" id="RU363007"/>
    </source>
</evidence>
<evidence type="ECO:0000256" key="1">
    <source>
        <dbReference type="ARBA" id="ARBA00004173"/>
    </source>
</evidence>
<dbReference type="Pfam" id="PF17053">
    <property type="entry name" value="GEP5"/>
    <property type="match status" value="1"/>
</dbReference>
<keyword evidence="8" id="KW-1185">Reference proteome</keyword>
<gene>
    <name evidence="7" type="ORF">KGF57_001980</name>
</gene>
<sequence length="293" mass="34794">MTQPYKSLQRQLRRLPLPRGIIAEGSQVLKQHYRLGKSKRFEIIFQQILEQEKYKSIHEVLDAIYKVDKPHWYMEFSNIPYMRVKGHWPTAHLIDTLTEDVKTRDTYYNKLAKPFSVTEALKLKQSSKSVLRLPLIRQYSGQVNSVVNMVKEVRKAYFFIMSQRVFEITKHPFEVIYHPSKLGVPEHPVGIDSLLRKKVSQVKHVLEMYQPILIRQLTKLMNARGEINPNFFRHLQRKRADDTTSYQVRKMIIKEKILSEESLQGILESYLRQQYYLENGEYKLNQMCNSHNP</sequence>
<dbReference type="RefSeq" id="XP_051609539.1">
    <property type="nucleotide sequence ID" value="XM_051751243.1"/>
</dbReference>
<evidence type="ECO:0000256" key="2">
    <source>
        <dbReference type="ARBA" id="ARBA00008036"/>
    </source>
</evidence>